<dbReference type="EMBL" id="JAOUSE010000003">
    <property type="protein sequence ID" value="MCU9593181.1"/>
    <property type="molecule type" value="Genomic_DNA"/>
</dbReference>
<dbReference type="InterPro" id="IPR012341">
    <property type="entry name" value="6hp_glycosidase-like_sf"/>
</dbReference>
<dbReference type="RefSeq" id="WP_263060798.1">
    <property type="nucleotide sequence ID" value="NZ_JAOUSE010000003.1"/>
</dbReference>
<dbReference type="InterPro" id="IPR025410">
    <property type="entry name" value="Lant_dehyd"/>
</dbReference>
<dbReference type="InterPro" id="IPR007822">
    <property type="entry name" value="LANC-like"/>
</dbReference>
<evidence type="ECO:0000313" key="3">
    <source>
        <dbReference type="Proteomes" id="UP001208656"/>
    </source>
</evidence>
<gene>
    <name evidence="2" type="ORF">OEV82_01755</name>
</gene>
<dbReference type="CDD" id="cd04792">
    <property type="entry name" value="LanM-like"/>
    <property type="match status" value="1"/>
</dbReference>
<dbReference type="SUPFAM" id="SSF158745">
    <property type="entry name" value="LanC-like"/>
    <property type="match status" value="1"/>
</dbReference>
<dbReference type="SMART" id="SM01260">
    <property type="entry name" value="LANC_like"/>
    <property type="match status" value="1"/>
</dbReference>
<keyword evidence="3" id="KW-1185">Reference proteome</keyword>
<proteinExistence type="predicted"/>
<name>A0ABT2WBX2_9BACI</name>
<dbReference type="NCBIfam" id="TIGR03897">
    <property type="entry name" value="lanti_2_LanM"/>
    <property type="match status" value="1"/>
</dbReference>
<evidence type="ECO:0000313" key="2">
    <source>
        <dbReference type="EMBL" id="MCU9593181.1"/>
    </source>
</evidence>
<dbReference type="Proteomes" id="UP001208656">
    <property type="component" value="Unassembled WGS sequence"/>
</dbReference>
<dbReference type="PIRSF" id="PIRSF037228">
    <property type="entry name" value="Lant_mod_RumM"/>
    <property type="match status" value="1"/>
</dbReference>
<dbReference type="PRINTS" id="PR01950">
    <property type="entry name" value="LANCSUPER"/>
</dbReference>
<dbReference type="InterPro" id="IPR017146">
    <property type="entry name" value="Lanti_2_LanM"/>
</dbReference>
<organism evidence="2 3">
    <name type="scientific">Pallidibacillus thermolactis</name>
    <dbReference type="NCBI Taxonomy" id="251051"/>
    <lineage>
        <taxon>Bacteria</taxon>
        <taxon>Bacillati</taxon>
        <taxon>Bacillota</taxon>
        <taxon>Bacilli</taxon>
        <taxon>Bacillales</taxon>
        <taxon>Bacillaceae</taxon>
        <taxon>Pallidibacillus</taxon>
    </lineage>
</organism>
<evidence type="ECO:0000259" key="1">
    <source>
        <dbReference type="Pfam" id="PF13575"/>
    </source>
</evidence>
<accession>A0ABT2WBX2</accession>
<dbReference type="Pfam" id="PF05147">
    <property type="entry name" value="LANC_like"/>
    <property type="match status" value="1"/>
</dbReference>
<dbReference type="Pfam" id="PF13575">
    <property type="entry name" value="DUF4135"/>
    <property type="match status" value="1"/>
</dbReference>
<sequence>MNEIVENNLMEIIKNKLLYPSEKKKEIENNVPINELLFQKKTNKWIDLFYQYLNVCKNNIEVDQLYSNEENLSNPFSSFFKEFLEIASRYLDSSLKSQVNNYDDLSRICNLTSIKNDIMKFIHENLVYVSIRTLIQDLNEEREKGNLIGDTPKERYNFYVDQILSSPDKKFELIKKYPVLVRILIEFILNKIDSIVESIYRFLKDRSELVHIFHLSDDDILTSLTLQSGDSHNNGRSVIIFQFSSKKKIVYKPRSLSIDLHFQQFLEWINGKKPSLQLKTITILNKDQYGWQEFVEYKPCSSNNELSRFYERQGNYIAILYILNATDFHFENLIANGEHPVLIDLEGLVQNTVKLPRKASSAYDIAFSKLTDSVLSTGMLPATFMQANIYDFDLSGLGGDEGQPTGLETFTIENPLTDEMRVIKVPAFSQSSKNKPYLKEEKEIAVTDYSSEIIKGFREMYTLLLHNKKELLSQNGPIYLFKGDKVRIILRSTQVYSTFLDSSFHPDYLKDGYERERLINFLWIGKENHPEYQDAIMYECRDILNGDIPYFYCYTDSSDLYHPIGIVKHNFFYESSFNSLLEKVKMINEEDLNFQIEILTNSLLAQYSNKTHSHANVSNRVYNLDKISGNFRRESFLEVSEKIADNIKENAIFGKENDVTWLGLNLTIEDKWTFKPLDFDLYDGVLGIGLFYANLYNLNKRKEYKILAEKTVQTALNYLEYYPAKLPLSAFYGYGAYAYVLGNFSIIFNNSEYLTYVKKVLNKAANTIEDDQLLDFLGGAAGLIIVCIHLYKKTGEQYLLDIANKCGELLLRKKEKQAMGIGWRPNQVNKPLAGLAHGSSGFTWALMALYKFTKNYNYKETFLQSFEYEKSLFNKKEENWLVLSDDGDYYGNSMWCHGAAGIGMSRIMMSEYYNSHDLKNDIEIAIRQTLKSGFGGTHCLCHGDLGNLDLFLLASSKFKNEEMKETALKIGEYIASDITYGNLKYGTPSGTKNLGLMLGQAGIGYGFLRLAYPEIVPSVLTLQLNH</sequence>
<feature type="domain" description="Lantibiotic biosynthesis protein dehydration" evidence="1">
    <location>
        <begin position="177"/>
        <end position="553"/>
    </location>
</feature>
<protein>
    <submittedName>
        <fullName evidence="2">Type 2 lanthipeptide synthetase LanM family protein</fullName>
    </submittedName>
</protein>
<dbReference type="Gene3D" id="1.50.10.10">
    <property type="match status" value="1"/>
</dbReference>
<comment type="caution">
    <text evidence="2">The sequence shown here is derived from an EMBL/GenBank/DDBJ whole genome shotgun (WGS) entry which is preliminary data.</text>
</comment>
<reference evidence="2 3" key="1">
    <citation type="submission" date="2022-10" db="EMBL/GenBank/DDBJ databases">
        <title>Description of Fervidibacillus gen. nov. in the family Fervidibacillaceae fam. nov. with two species, Fervidibacillus albus sp. nov., and Fervidibacillus halotolerans sp. nov., isolated from tidal flat sediments.</title>
        <authorList>
            <person name="Kwon K.K."/>
            <person name="Yang S.-H."/>
        </authorList>
    </citation>
    <scope>NUCLEOTIDE SEQUENCE [LARGE SCALE GENOMIC DNA]</scope>
    <source>
        <strain evidence="2 3">DSM 23332</strain>
    </source>
</reference>